<dbReference type="Gene3D" id="2.60.120.10">
    <property type="entry name" value="Jelly Rolls"/>
    <property type="match status" value="1"/>
</dbReference>
<dbReference type="CDD" id="cd00093">
    <property type="entry name" value="HTH_XRE"/>
    <property type="match status" value="1"/>
</dbReference>
<dbReference type="AlphaFoldDB" id="A0A381TUI2"/>
<sequence length="227" mass="25337">MGKNSTVIQEDPENTLGERLRLRRKELKLSMKEVAISSGLSIGFISQVERGLTSPSLTSLTAIANFLRSDVTNFLSQPKSKSSITRNEERDVYTINKNGLQYERLSDSFPGHTLNSVIIHEMPGHRTESISHEGEEFFFILEGAITIYIDGVVNILEAGDSLHFDSSRSHSAWNHTNKVTTVLHVCTMNVFGDQDTVKDIPGIFDCRGNLIFSKDHSMDLNIHSGNK</sequence>
<dbReference type="SMART" id="SM00530">
    <property type="entry name" value="HTH_XRE"/>
    <property type="match status" value="1"/>
</dbReference>
<dbReference type="CDD" id="cd02209">
    <property type="entry name" value="cupin_XRE_C"/>
    <property type="match status" value="1"/>
</dbReference>
<dbReference type="PROSITE" id="PS50943">
    <property type="entry name" value="HTH_CROC1"/>
    <property type="match status" value="1"/>
</dbReference>
<dbReference type="PANTHER" id="PTHR46797">
    <property type="entry name" value="HTH-TYPE TRANSCRIPTIONAL REGULATOR"/>
    <property type="match status" value="1"/>
</dbReference>
<dbReference type="InterPro" id="IPR001387">
    <property type="entry name" value="Cro/C1-type_HTH"/>
</dbReference>
<dbReference type="GO" id="GO:0005829">
    <property type="term" value="C:cytosol"/>
    <property type="evidence" value="ECO:0007669"/>
    <property type="project" value="TreeGrafter"/>
</dbReference>
<dbReference type="InterPro" id="IPR011051">
    <property type="entry name" value="RmlC_Cupin_sf"/>
</dbReference>
<gene>
    <name evidence="3" type="ORF">METZ01_LOCUS72550</name>
</gene>
<dbReference type="Pfam" id="PF07883">
    <property type="entry name" value="Cupin_2"/>
    <property type="match status" value="1"/>
</dbReference>
<dbReference type="Gene3D" id="1.10.260.40">
    <property type="entry name" value="lambda repressor-like DNA-binding domains"/>
    <property type="match status" value="1"/>
</dbReference>
<dbReference type="SUPFAM" id="SSF51182">
    <property type="entry name" value="RmlC-like cupins"/>
    <property type="match status" value="1"/>
</dbReference>
<dbReference type="EMBL" id="UINC01005190">
    <property type="protein sequence ID" value="SVA19696.1"/>
    <property type="molecule type" value="Genomic_DNA"/>
</dbReference>
<dbReference type="GO" id="GO:0003677">
    <property type="term" value="F:DNA binding"/>
    <property type="evidence" value="ECO:0007669"/>
    <property type="project" value="UniProtKB-KW"/>
</dbReference>
<dbReference type="Pfam" id="PF01381">
    <property type="entry name" value="HTH_3"/>
    <property type="match status" value="1"/>
</dbReference>
<dbReference type="InterPro" id="IPR014710">
    <property type="entry name" value="RmlC-like_jellyroll"/>
</dbReference>
<dbReference type="PANTHER" id="PTHR46797:SF25">
    <property type="entry name" value="TRANSCRIPTIONAL REGULATOR"/>
    <property type="match status" value="1"/>
</dbReference>
<name>A0A381TUI2_9ZZZZ</name>
<evidence type="ECO:0000313" key="3">
    <source>
        <dbReference type="EMBL" id="SVA19696.1"/>
    </source>
</evidence>
<organism evidence="3">
    <name type="scientific">marine metagenome</name>
    <dbReference type="NCBI Taxonomy" id="408172"/>
    <lineage>
        <taxon>unclassified sequences</taxon>
        <taxon>metagenomes</taxon>
        <taxon>ecological metagenomes</taxon>
    </lineage>
</organism>
<dbReference type="InterPro" id="IPR010982">
    <property type="entry name" value="Lambda_DNA-bd_dom_sf"/>
</dbReference>
<keyword evidence="1" id="KW-0238">DNA-binding</keyword>
<dbReference type="InterPro" id="IPR050807">
    <property type="entry name" value="TransReg_Diox_bact_type"/>
</dbReference>
<evidence type="ECO:0000259" key="2">
    <source>
        <dbReference type="PROSITE" id="PS50943"/>
    </source>
</evidence>
<accession>A0A381TUI2</accession>
<feature type="domain" description="HTH cro/C1-type" evidence="2">
    <location>
        <begin position="20"/>
        <end position="74"/>
    </location>
</feature>
<dbReference type="InterPro" id="IPR013096">
    <property type="entry name" value="Cupin_2"/>
</dbReference>
<protein>
    <recommendedName>
        <fullName evidence="2">HTH cro/C1-type domain-containing protein</fullName>
    </recommendedName>
</protein>
<proteinExistence type="predicted"/>
<evidence type="ECO:0000256" key="1">
    <source>
        <dbReference type="ARBA" id="ARBA00023125"/>
    </source>
</evidence>
<dbReference type="GO" id="GO:0003700">
    <property type="term" value="F:DNA-binding transcription factor activity"/>
    <property type="evidence" value="ECO:0007669"/>
    <property type="project" value="TreeGrafter"/>
</dbReference>
<dbReference type="SUPFAM" id="SSF47413">
    <property type="entry name" value="lambda repressor-like DNA-binding domains"/>
    <property type="match status" value="1"/>
</dbReference>
<reference evidence="3" key="1">
    <citation type="submission" date="2018-05" db="EMBL/GenBank/DDBJ databases">
        <authorList>
            <person name="Lanie J.A."/>
            <person name="Ng W.-L."/>
            <person name="Kazmierczak K.M."/>
            <person name="Andrzejewski T.M."/>
            <person name="Davidsen T.M."/>
            <person name="Wayne K.J."/>
            <person name="Tettelin H."/>
            <person name="Glass J.I."/>
            <person name="Rusch D."/>
            <person name="Podicherti R."/>
            <person name="Tsui H.-C.T."/>
            <person name="Winkler M.E."/>
        </authorList>
    </citation>
    <scope>NUCLEOTIDE SEQUENCE</scope>
</reference>